<organism evidence="3 4">
    <name type="scientific">Elysia crispata</name>
    <name type="common">lettuce slug</name>
    <dbReference type="NCBI Taxonomy" id="231223"/>
    <lineage>
        <taxon>Eukaryota</taxon>
        <taxon>Metazoa</taxon>
        <taxon>Spiralia</taxon>
        <taxon>Lophotrochozoa</taxon>
        <taxon>Mollusca</taxon>
        <taxon>Gastropoda</taxon>
        <taxon>Heterobranchia</taxon>
        <taxon>Euthyneura</taxon>
        <taxon>Panpulmonata</taxon>
        <taxon>Sacoglossa</taxon>
        <taxon>Placobranchoidea</taxon>
        <taxon>Plakobranchidae</taxon>
        <taxon>Elysia</taxon>
    </lineage>
</organism>
<gene>
    <name evidence="3" type="ORF">RRG08_033876</name>
</gene>
<keyword evidence="2" id="KW-0812">Transmembrane</keyword>
<keyword evidence="2" id="KW-1133">Transmembrane helix</keyword>
<dbReference type="EMBL" id="JAWDGP010000286">
    <property type="protein sequence ID" value="KAK3801690.1"/>
    <property type="molecule type" value="Genomic_DNA"/>
</dbReference>
<dbReference type="AlphaFoldDB" id="A0AAE1ECJ1"/>
<name>A0AAE1ECJ1_9GAST</name>
<proteinExistence type="predicted"/>
<dbReference type="Proteomes" id="UP001283361">
    <property type="component" value="Unassembled WGS sequence"/>
</dbReference>
<feature type="transmembrane region" description="Helical" evidence="2">
    <location>
        <begin position="69"/>
        <end position="93"/>
    </location>
</feature>
<evidence type="ECO:0000256" key="1">
    <source>
        <dbReference type="SAM" id="MobiDB-lite"/>
    </source>
</evidence>
<accession>A0AAE1ECJ1</accession>
<feature type="region of interest" description="Disordered" evidence="1">
    <location>
        <begin position="169"/>
        <end position="203"/>
    </location>
</feature>
<keyword evidence="2" id="KW-0472">Membrane</keyword>
<sequence>MTVRHLVLKYLDLKRVYGGDETASPIQIPHANTPRIGHQKPLRGQAIHLCSPSDDTVALSVFISLPPSFFLVIDLMVLVFISMHVSSSVLISFSKARVRYQIPLECEYRHGLTGDAPCANPLIGANLGLASRGSTTSQTSEAEARESKYSTYSSTYFYSGVGPLRFGHPTPPSPWPEASTCKEQSASLDLTPGAKGIGRLLED</sequence>
<protein>
    <submittedName>
        <fullName evidence="3">Uncharacterized protein</fullName>
    </submittedName>
</protein>
<comment type="caution">
    <text evidence="3">The sequence shown here is derived from an EMBL/GenBank/DDBJ whole genome shotgun (WGS) entry which is preliminary data.</text>
</comment>
<evidence type="ECO:0000313" key="4">
    <source>
        <dbReference type="Proteomes" id="UP001283361"/>
    </source>
</evidence>
<evidence type="ECO:0000256" key="2">
    <source>
        <dbReference type="SAM" id="Phobius"/>
    </source>
</evidence>
<keyword evidence="4" id="KW-1185">Reference proteome</keyword>
<reference evidence="3" key="1">
    <citation type="journal article" date="2023" name="G3 (Bethesda)">
        <title>A reference genome for the long-term kleptoplast-retaining sea slug Elysia crispata morphotype clarki.</title>
        <authorList>
            <person name="Eastman K.E."/>
            <person name="Pendleton A.L."/>
            <person name="Shaikh M.A."/>
            <person name="Suttiyut T."/>
            <person name="Ogas R."/>
            <person name="Tomko P."/>
            <person name="Gavelis G."/>
            <person name="Widhalm J.R."/>
            <person name="Wisecaver J.H."/>
        </authorList>
    </citation>
    <scope>NUCLEOTIDE SEQUENCE</scope>
    <source>
        <strain evidence="3">ECLA1</strain>
    </source>
</reference>
<evidence type="ECO:0000313" key="3">
    <source>
        <dbReference type="EMBL" id="KAK3801690.1"/>
    </source>
</evidence>